<gene>
    <name evidence="1" type="ORF">DXC16_17320</name>
</gene>
<dbReference type="Proteomes" id="UP000261003">
    <property type="component" value="Unassembled WGS sequence"/>
</dbReference>
<reference evidence="1 2" key="1">
    <citation type="submission" date="2018-08" db="EMBL/GenBank/DDBJ databases">
        <title>A genome reference for cultivated species of the human gut microbiota.</title>
        <authorList>
            <person name="Zou Y."/>
            <person name="Xue W."/>
            <person name="Luo G."/>
        </authorList>
    </citation>
    <scope>NUCLEOTIDE SEQUENCE [LARGE SCALE GENOMIC DNA]</scope>
    <source>
        <strain evidence="1 2">OM08-13BH</strain>
    </source>
</reference>
<dbReference type="AlphaFoldDB" id="A0A3E4WGB0"/>
<evidence type="ECO:0000313" key="1">
    <source>
        <dbReference type="EMBL" id="RGM41212.1"/>
    </source>
</evidence>
<protein>
    <submittedName>
        <fullName evidence="1">Uncharacterized protein</fullName>
    </submittedName>
</protein>
<sequence length="59" mass="6837">MVTNSPRNKNFQWFGTENGLNKWKNSRKANIGLRFSGEKSEYLLYRLTDCITSVAHSNL</sequence>
<proteinExistence type="predicted"/>
<evidence type="ECO:0000313" key="2">
    <source>
        <dbReference type="Proteomes" id="UP000261003"/>
    </source>
</evidence>
<dbReference type="EMBL" id="QSTG01000035">
    <property type="protein sequence ID" value="RGM41212.1"/>
    <property type="molecule type" value="Genomic_DNA"/>
</dbReference>
<accession>A0A3E4WGB0</accession>
<name>A0A3E4WGB0_PHOVU</name>
<comment type="caution">
    <text evidence="1">The sequence shown here is derived from an EMBL/GenBank/DDBJ whole genome shotgun (WGS) entry which is preliminary data.</text>
</comment>
<organism evidence="1 2">
    <name type="scientific">Phocaeicola vulgatus</name>
    <name type="common">Bacteroides vulgatus</name>
    <dbReference type="NCBI Taxonomy" id="821"/>
    <lineage>
        <taxon>Bacteria</taxon>
        <taxon>Pseudomonadati</taxon>
        <taxon>Bacteroidota</taxon>
        <taxon>Bacteroidia</taxon>
        <taxon>Bacteroidales</taxon>
        <taxon>Bacteroidaceae</taxon>
        <taxon>Phocaeicola</taxon>
    </lineage>
</organism>